<gene>
    <name evidence="1" type="ORF">OH76DRAFT_82969</name>
</gene>
<evidence type="ECO:0000313" key="2">
    <source>
        <dbReference type="Proteomes" id="UP000256964"/>
    </source>
</evidence>
<proteinExistence type="predicted"/>
<dbReference type="EMBL" id="KZ857388">
    <property type="protein sequence ID" value="RDX53246.1"/>
    <property type="molecule type" value="Genomic_DNA"/>
</dbReference>
<name>A0A371DL42_9APHY</name>
<reference evidence="1 2" key="1">
    <citation type="journal article" date="2018" name="Biotechnol. Biofuels">
        <title>Integrative visual omics of the white-rot fungus Polyporus brumalis exposes the biotechnological potential of its oxidative enzymes for delignifying raw plant biomass.</title>
        <authorList>
            <person name="Miyauchi S."/>
            <person name="Rancon A."/>
            <person name="Drula E."/>
            <person name="Hage H."/>
            <person name="Chaduli D."/>
            <person name="Favel A."/>
            <person name="Grisel S."/>
            <person name="Henrissat B."/>
            <person name="Herpoel-Gimbert I."/>
            <person name="Ruiz-Duenas F.J."/>
            <person name="Chevret D."/>
            <person name="Hainaut M."/>
            <person name="Lin J."/>
            <person name="Wang M."/>
            <person name="Pangilinan J."/>
            <person name="Lipzen A."/>
            <person name="Lesage-Meessen L."/>
            <person name="Navarro D."/>
            <person name="Riley R."/>
            <person name="Grigoriev I.V."/>
            <person name="Zhou S."/>
            <person name="Raouche S."/>
            <person name="Rosso M.N."/>
        </authorList>
    </citation>
    <scope>NUCLEOTIDE SEQUENCE [LARGE SCALE GENOMIC DNA]</scope>
    <source>
        <strain evidence="1 2">BRFM 1820</strain>
    </source>
</reference>
<keyword evidence="2" id="KW-1185">Reference proteome</keyword>
<accession>A0A371DL42</accession>
<organism evidence="1 2">
    <name type="scientific">Lentinus brumalis</name>
    <dbReference type="NCBI Taxonomy" id="2498619"/>
    <lineage>
        <taxon>Eukaryota</taxon>
        <taxon>Fungi</taxon>
        <taxon>Dikarya</taxon>
        <taxon>Basidiomycota</taxon>
        <taxon>Agaricomycotina</taxon>
        <taxon>Agaricomycetes</taxon>
        <taxon>Polyporales</taxon>
        <taxon>Polyporaceae</taxon>
        <taxon>Lentinus</taxon>
    </lineage>
</organism>
<dbReference type="AlphaFoldDB" id="A0A371DL42"/>
<dbReference type="Proteomes" id="UP000256964">
    <property type="component" value="Unassembled WGS sequence"/>
</dbReference>
<protein>
    <submittedName>
        <fullName evidence="1">Uncharacterized protein</fullName>
    </submittedName>
</protein>
<sequence>MQQDAARTSTRRSTDSPGCCQYVHGYWEHAPRVVQLNVTSTREPVLGRGRHKICMNSARPPELSLDSHPCLPLPSIMYSPRATLACFYVPVSRQPDPGKWKHNSNLRVVLSMLASVAMHSSTQLAPQLALCPRTLWRHAWEKRCGPLSSAASCECVPYAANSLGVRTSDRVAGATRSFVATTQVSEGTGA</sequence>
<evidence type="ECO:0000313" key="1">
    <source>
        <dbReference type="EMBL" id="RDX53246.1"/>
    </source>
</evidence>